<dbReference type="Proteomes" id="UP000620104">
    <property type="component" value="Unassembled WGS sequence"/>
</dbReference>
<dbReference type="PROSITE" id="PS50033">
    <property type="entry name" value="UBX"/>
    <property type="match status" value="1"/>
</dbReference>
<dbReference type="Gene3D" id="3.10.20.90">
    <property type="entry name" value="Phosphatidylinositol 3-kinase Catalytic Subunit, Chain A, domain 1"/>
    <property type="match status" value="1"/>
</dbReference>
<dbReference type="GO" id="GO:0005737">
    <property type="term" value="C:cytoplasm"/>
    <property type="evidence" value="ECO:0007669"/>
    <property type="project" value="TreeGrafter"/>
</dbReference>
<protein>
    <recommendedName>
        <fullName evidence="2">UBX domain-containing protein</fullName>
    </recommendedName>
</protein>
<feature type="domain" description="UBX" evidence="2">
    <location>
        <begin position="114"/>
        <end position="215"/>
    </location>
</feature>
<organism evidence="3 4">
    <name type="scientific">Naganishia liquefaciens</name>
    <dbReference type="NCBI Taxonomy" id="104408"/>
    <lineage>
        <taxon>Eukaryota</taxon>
        <taxon>Fungi</taxon>
        <taxon>Dikarya</taxon>
        <taxon>Basidiomycota</taxon>
        <taxon>Agaricomycotina</taxon>
        <taxon>Tremellomycetes</taxon>
        <taxon>Filobasidiales</taxon>
        <taxon>Filobasidiaceae</taxon>
        <taxon>Naganishia</taxon>
    </lineage>
</organism>
<evidence type="ECO:0000313" key="3">
    <source>
        <dbReference type="EMBL" id="GHJ88739.1"/>
    </source>
</evidence>
<dbReference type="PANTHER" id="PTHR46467:SF1">
    <property type="entry name" value="TETHER CONTAINING UBX DOMAIN FOR GLUT4"/>
    <property type="match status" value="1"/>
</dbReference>
<dbReference type="Pfam" id="PF00789">
    <property type="entry name" value="UBX"/>
    <property type="match status" value="1"/>
</dbReference>
<dbReference type="InterPro" id="IPR029071">
    <property type="entry name" value="Ubiquitin-like_domsf"/>
</dbReference>
<dbReference type="OrthoDB" id="440781at2759"/>
<evidence type="ECO:0000313" key="4">
    <source>
        <dbReference type="Proteomes" id="UP000620104"/>
    </source>
</evidence>
<feature type="compositionally biased region" description="Basic and acidic residues" evidence="1">
    <location>
        <begin position="100"/>
        <end position="113"/>
    </location>
</feature>
<dbReference type="GO" id="GO:0005634">
    <property type="term" value="C:nucleus"/>
    <property type="evidence" value="ECO:0007669"/>
    <property type="project" value="TreeGrafter"/>
</dbReference>
<dbReference type="AlphaFoldDB" id="A0A8H3TX74"/>
<sequence>MTNLPALESSGLAKSIVISDNDQPSVPSARKDETASPIQDASQVNGVQVFGAPESSTYVSPSELPESYFTPTTSDLTIAQSALARRSAALAHRPLQVSAQREEDARAREKAKSERWPRTVIRVRFSDRTVVQKEFESGEKIGAVYDFVRSTLAGDYRSKTFTLYQPPNIRFPEHPAKLPPAKKPRSVNQFNAKPPPPIKETLLDLQLVPQSVLLVRFDEDDLNRSDRPAPLLQHLLATATPLPPAPDFDKPDAAPPAASADTEQAKPEPSKEKKIPKWLQKGLMKK</sequence>
<reference evidence="3" key="1">
    <citation type="submission" date="2020-07" db="EMBL/GenBank/DDBJ databases">
        <title>Draft Genome Sequence of a Deep-Sea Yeast, Naganishia (Cryptococcus) liquefaciens strain N6.</title>
        <authorList>
            <person name="Han Y.W."/>
            <person name="Kajitani R."/>
            <person name="Morimoto H."/>
            <person name="Parhat M."/>
            <person name="Tsubouchi H."/>
            <person name="Bakenova O."/>
            <person name="Ogata M."/>
            <person name="Argunhan B."/>
            <person name="Aoki R."/>
            <person name="Kajiwara S."/>
            <person name="Itoh T."/>
            <person name="Iwasaki H."/>
        </authorList>
    </citation>
    <scope>NUCLEOTIDE SEQUENCE</scope>
    <source>
        <strain evidence="3">N6</strain>
    </source>
</reference>
<keyword evidence="4" id="KW-1185">Reference proteome</keyword>
<dbReference type="SUPFAM" id="SSF54236">
    <property type="entry name" value="Ubiquitin-like"/>
    <property type="match status" value="1"/>
</dbReference>
<comment type="caution">
    <text evidence="3">The sequence shown here is derived from an EMBL/GenBank/DDBJ whole genome shotgun (WGS) entry which is preliminary data.</text>
</comment>
<name>A0A8H3TX74_9TREE</name>
<feature type="compositionally biased region" description="Polar residues" evidence="1">
    <location>
        <begin position="36"/>
        <end position="45"/>
    </location>
</feature>
<feature type="region of interest" description="Disordered" evidence="1">
    <location>
        <begin position="1"/>
        <end position="45"/>
    </location>
</feature>
<proteinExistence type="predicted"/>
<dbReference type="SMART" id="SM00166">
    <property type="entry name" value="UBX"/>
    <property type="match status" value="1"/>
</dbReference>
<dbReference type="EMBL" id="BLZA01000030">
    <property type="protein sequence ID" value="GHJ88739.1"/>
    <property type="molecule type" value="Genomic_DNA"/>
</dbReference>
<dbReference type="InterPro" id="IPR001012">
    <property type="entry name" value="UBX_dom"/>
</dbReference>
<dbReference type="GO" id="GO:0012506">
    <property type="term" value="C:vesicle membrane"/>
    <property type="evidence" value="ECO:0007669"/>
    <property type="project" value="TreeGrafter"/>
</dbReference>
<gene>
    <name evidence="3" type="ORF">NliqN6_5141</name>
</gene>
<feature type="region of interest" description="Disordered" evidence="1">
    <location>
        <begin position="90"/>
        <end position="113"/>
    </location>
</feature>
<dbReference type="GO" id="GO:0006886">
    <property type="term" value="P:intracellular protein transport"/>
    <property type="evidence" value="ECO:0007669"/>
    <property type="project" value="TreeGrafter"/>
</dbReference>
<feature type="compositionally biased region" description="Basic and acidic residues" evidence="1">
    <location>
        <begin position="263"/>
        <end position="275"/>
    </location>
</feature>
<evidence type="ECO:0000259" key="2">
    <source>
        <dbReference type="PROSITE" id="PS50033"/>
    </source>
</evidence>
<accession>A0A8H3TX74</accession>
<evidence type="ECO:0000256" key="1">
    <source>
        <dbReference type="SAM" id="MobiDB-lite"/>
    </source>
</evidence>
<feature type="region of interest" description="Disordered" evidence="1">
    <location>
        <begin position="233"/>
        <end position="286"/>
    </location>
</feature>
<dbReference type="PANTHER" id="PTHR46467">
    <property type="entry name" value="TETHER CONTAINING UBX DOMAIN FOR GLUT4"/>
    <property type="match status" value="1"/>
</dbReference>